<dbReference type="PANTHER" id="PTHR30346:SF0">
    <property type="entry name" value="HCA OPERON TRANSCRIPTIONAL ACTIVATOR HCAR"/>
    <property type="match status" value="1"/>
</dbReference>
<sequence>MGYQIELRHLRYFQVLAEELRFRKAAERLYISQPGLTRQIKQMEELYGVQLFERTKRNVELTPAGKFLKEEVDFIFNHLNMVQHHLESIGMGKEAELRIGFIGSAAQKVIPDLLLNLKQQFPDIQAVLEEMSNSLQLEMLLKHKLDLGFVRMPNVPVGIKKLQVSEESFAVVLPENHPLNSDNFESLTQLKDEQFILFSSEYSSYYYDLIMSIFEDHGFQPKVPHKSVNALTIFKLVEEGIGIAIVPSSLQEGYDLKIKQIPLDKLRQRTGLYAVWKENNRNPALKNALKSLTDE</sequence>
<dbReference type="SUPFAM" id="SSF53850">
    <property type="entry name" value="Periplasmic binding protein-like II"/>
    <property type="match status" value="1"/>
</dbReference>
<dbReference type="GO" id="GO:0003677">
    <property type="term" value="F:DNA binding"/>
    <property type="evidence" value="ECO:0007669"/>
    <property type="project" value="UniProtKB-KW"/>
</dbReference>
<keyword evidence="4" id="KW-0804">Transcription</keyword>
<evidence type="ECO:0000313" key="6">
    <source>
        <dbReference type="EMBL" id="PTN07371.1"/>
    </source>
</evidence>
<dbReference type="Pfam" id="PF00126">
    <property type="entry name" value="HTH_1"/>
    <property type="match status" value="1"/>
</dbReference>
<dbReference type="RefSeq" id="WP_107823328.1">
    <property type="nucleotide sequence ID" value="NZ_OY782574.1"/>
</dbReference>
<reference evidence="6 7" key="1">
    <citation type="submission" date="2018-04" db="EMBL/GenBank/DDBJ databases">
        <title>Genomic Encyclopedia of Archaeal and Bacterial Type Strains, Phase II (KMG-II): from individual species to whole genera.</title>
        <authorList>
            <person name="Goeker M."/>
        </authorList>
    </citation>
    <scope>NUCLEOTIDE SEQUENCE [LARGE SCALE GENOMIC DNA]</scope>
    <source>
        <strain evidence="6 7">DSM 28823</strain>
    </source>
</reference>
<dbReference type="PANTHER" id="PTHR30346">
    <property type="entry name" value="TRANSCRIPTIONAL DUAL REGULATOR HCAR-RELATED"/>
    <property type="match status" value="1"/>
</dbReference>
<dbReference type="GO" id="GO:0032993">
    <property type="term" value="C:protein-DNA complex"/>
    <property type="evidence" value="ECO:0007669"/>
    <property type="project" value="TreeGrafter"/>
</dbReference>
<evidence type="ECO:0000313" key="7">
    <source>
        <dbReference type="Proteomes" id="UP000243525"/>
    </source>
</evidence>
<dbReference type="GO" id="GO:0003700">
    <property type="term" value="F:DNA-binding transcription factor activity"/>
    <property type="evidence" value="ECO:0007669"/>
    <property type="project" value="InterPro"/>
</dbReference>
<dbReference type="InterPro" id="IPR000847">
    <property type="entry name" value="LysR_HTH_N"/>
</dbReference>
<dbReference type="InterPro" id="IPR005119">
    <property type="entry name" value="LysR_subst-bd"/>
</dbReference>
<evidence type="ECO:0000259" key="5">
    <source>
        <dbReference type="PROSITE" id="PS50931"/>
    </source>
</evidence>
<organism evidence="6 7">
    <name type="scientific">Mangrovibacterium marinum</name>
    <dbReference type="NCBI Taxonomy" id="1639118"/>
    <lineage>
        <taxon>Bacteria</taxon>
        <taxon>Pseudomonadati</taxon>
        <taxon>Bacteroidota</taxon>
        <taxon>Bacteroidia</taxon>
        <taxon>Marinilabiliales</taxon>
        <taxon>Prolixibacteraceae</taxon>
        <taxon>Mangrovibacterium</taxon>
    </lineage>
</organism>
<dbReference type="InterPro" id="IPR036388">
    <property type="entry name" value="WH-like_DNA-bd_sf"/>
</dbReference>
<comment type="similarity">
    <text evidence="1">Belongs to the LysR transcriptional regulatory family.</text>
</comment>
<keyword evidence="7" id="KW-1185">Reference proteome</keyword>
<evidence type="ECO:0000256" key="3">
    <source>
        <dbReference type="ARBA" id="ARBA00023125"/>
    </source>
</evidence>
<name>A0A2T5BYR0_9BACT</name>
<dbReference type="FunFam" id="1.10.10.10:FF:000001">
    <property type="entry name" value="LysR family transcriptional regulator"/>
    <property type="match status" value="1"/>
</dbReference>
<feature type="domain" description="HTH lysR-type" evidence="5">
    <location>
        <begin position="5"/>
        <end position="62"/>
    </location>
</feature>
<dbReference type="AlphaFoldDB" id="A0A2T5BYR0"/>
<dbReference type="Proteomes" id="UP000243525">
    <property type="component" value="Unassembled WGS sequence"/>
</dbReference>
<protein>
    <submittedName>
        <fullName evidence="6">LysR family transcriptional regulator</fullName>
    </submittedName>
</protein>
<dbReference type="SUPFAM" id="SSF46785">
    <property type="entry name" value="Winged helix' DNA-binding domain"/>
    <property type="match status" value="1"/>
</dbReference>
<dbReference type="Pfam" id="PF03466">
    <property type="entry name" value="LysR_substrate"/>
    <property type="match status" value="1"/>
</dbReference>
<gene>
    <name evidence="6" type="ORF">C8N47_11822</name>
</gene>
<comment type="caution">
    <text evidence="6">The sequence shown here is derived from an EMBL/GenBank/DDBJ whole genome shotgun (WGS) entry which is preliminary data.</text>
</comment>
<dbReference type="OrthoDB" id="9803735at2"/>
<dbReference type="Gene3D" id="3.40.190.10">
    <property type="entry name" value="Periplasmic binding protein-like II"/>
    <property type="match status" value="2"/>
</dbReference>
<dbReference type="EMBL" id="QAAD01000018">
    <property type="protein sequence ID" value="PTN07371.1"/>
    <property type="molecule type" value="Genomic_DNA"/>
</dbReference>
<keyword evidence="3" id="KW-0238">DNA-binding</keyword>
<evidence type="ECO:0000256" key="2">
    <source>
        <dbReference type="ARBA" id="ARBA00023015"/>
    </source>
</evidence>
<accession>A0A2T5BYR0</accession>
<evidence type="ECO:0000256" key="1">
    <source>
        <dbReference type="ARBA" id="ARBA00009437"/>
    </source>
</evidence>
<keyword evidence="2" id="KW-0805">Transcription regulation</keyword>
<dbReference type="InterPro" id="IPR036390">
    <property type="entry name" value="WH_DNA-bd_sf"/>
</dbReference>
<evidence type="ECO:0000256" key="4">
    <source>
        <dbReference type="ARBA" id="ARBA00023163"/>
    </source>
</evidence>
<proteinExistence type="inferred from homology"/>
<dbReference type="PRINTS" id="PR00039">
    <property type="entry name" value="HTHLYSR"/>
</dbReference>
<dbReference type="PROSITE" id="PS50931">
    <property type="entry name" value="HTH_LYSR"/>
    <property type="match status" value="1"/>
</dbReference>
<dbReference type="Gene3D" id="1.10.10.10">
    <property type="entry name" value="Winged helix-like DNA-binding domain superfamily/Winged helix DNA-binding domain"/>
    <property type="match status" value="1"/>
</dbReference>